<dbReference type="Gene3D" id="1.25.10.10">
    <property type="entry name" value="Leucine-rich Repeat Variant"/>
    <property type="match status" value="1"/>
</dbReference>
<keyword evidence="3" id="KW-1185">Reference proteome</keyword>
<reference evidence="2 3" key="1">
    <citation type="submission" date="2016-05" db="EMBL/GenBank/DDBJ databases">
        <title>Nuclear genome of Blastocystis sp. subtype 1 NandII.</title>
        <authorList>
            <person name="Gentekaki E."/>
            <person name="Curtis B."/>
            <person name="Stairs C."/>
            <person name="Eme L."/>
            <person name="Herman E."/>
            <person name="Klimes V."/>
            <person name="Arias M.C."/>
            <person name="Elias M."/>
            <person name="Hilliou F."/>
            <person name="Klute M."/>
            <person name="Malik S.-B."/>
            <person name="Pightling A."/>
            <person name="Rachubinski R."/>
            <person name="Salas D."/>
            <person name="Schlacht A."/>
            <person name="Suga H."/>
            <person name="Archibald J."/>
            <person name="Ball S.G."/>
            <person name="Clark G."/>
            <person name="Dacks J."/>
            <person name="Van Der Giezen M."/>
            <person name="Tsaousis A."/>
            <person name="Roger A."/>
        </authorList>
    </citation>
    <scope>NUCLEOTIDE SEQUENCE [LARGE SCALE GENOMIC DNA]</scope>
    <source>
        <strain evidence="3">ATCC 50177 / NandII</strain>
    </source>
</reference>
<keyword evidence="1" id="KW-1133">Transmembrane helix</keyword>
<dbReference type="STRING" id="478820.A0A196SCD8"/>
<dbReference type="PANTHER" id="PTHR19316">
    <property type="entry name" value="PROTEIN FOLDING REGULATOR"/>
    <property type="match status" value="1"/>
</dbReference>
<accession>A0A196SCD8</accession>
<dbReference type="InterPro" id="IPR016024">
    <property type="entry name" value="ARM-type_fold"/>
</dbReference>
<dbReference type="InterPro" id="IPR011989">
    <property type="entry name" value="ARM-like"/>
</dbReference>
<keyword evidence="1" id="KW-0472">Membrane</keyword>
<evidence type="ECO:0000313" key="2">
    <source>
        <dbReference type="EMBL" id="OAO13787.1"/>
    </source>
</evidence>
<evidence type="ECO:0000256" key="1">
    <source>
        <dbReference type="SAM" id="Phobius"/>
    </source>
</evidence>
<dbReference type="PANTHER" id="PTHR19316:SF18">
    <property type="entry name" value="HSP70-BINDING PROTEIN 1"/>
    <property type="match status" value="1"/>
</dbReference>
<sequence length="483" mass="54345">MKAENAEWKAETSRTIRPSLLLILFYSRMKRNYTKTIVIISILVALTAVGCYFSRPKAQTPKEIPPFVPTHEWKEILPGQAIPKGLKVRMDFQTHKKFAKLDDGAEDEPKREVALTTPKTEVKEEVLSEEDKLAKVISDALLHKDENHSHETPDEMKERVLLSLPEPLPELKHYDKLSEEEKKKIINTVWERRQKDIEEAMKSVRGDAEIMAERIQELREALAALPQQTSNATLMEAIQQNLNDIQWLILDVDNVEDFVKMKGEALLLSALSVLTSQPSVPAATVAEAIVTVATLYKNAVSITDLTPCQTALKTILPYTDSSEPLLRKKAFYALNVMVGKNAAMAEAFVASGGVRVLEAAMGGDAEAKKKALQLYRALGQYFPQRPELSTINVCSKLLQDLTHEEGAYELLEAYMQLLAAAKERDEVSCVQELKKSEGFMREMRRQYAALVALARKEVIEEGEEGYYTHLVHLLHGVFGKDIE</sequence>
<organism evidence="2 3">
    <name type="scientific">Blastocystis sp. subtype 1 (strain ATCC 50177 / NandII)</name>
    <dbReference type="NCBI Taxonomy" id="478820"/>
    <lineage>
        <taxon>Eukaryota</taxon>
        <taxon>Sar</taxon>
        <taxon>Stramenopiles</taxon>
        <taxon>Bigyra</taxon>
        <taxon>Opalozoa</taxon>
        <taxon>Opalinata</taxon>
        <taxon>Blastocystidae</taxon>
        <taxon>Blastocystis</taxon>
    </lineage>
</organism>
<dbReference type="InterPro" id="IPR050693">
    <property type="entry name" value="Hsp70_NEF-Inhibitors"/>
</dbReference>
<gene>
    <name evidence="2" type="ORF">AV274_4462</name>
</gene>
<dbReference type="GO" id="GO:0000774">
    <property type="term" value="F:adenyl-nucleotide exchange factor activity"/>
    <property type="evidence" value="ECO:0007669"/>
    <property type="project" value="TreeGrafter"/>
</dbReference>
<protein>
    <submittedName>
        <fullName evidence="2">Nucleotide exchange factor SIL1</fullName>
    </submittedName>
</protein>
<dbReference type="GO" id="GO:0005783">
    <property type="term" value="C:endoplasmic reticulum"/>
    <property type="evidence" value="ECO:0007669"/>
    <property type="project" value="TreeGrafter"/>
</dbReference>
<proteinExistence type="predicted"/>
<dbReference type="Proteomes" id="UP000078348">
    <property type="component" value="Unassembled WGS sequence"/>
</dbReference>
<feature type="transmembrane region" description="Helical" evidence="1">
    <location>
        <begin position="36"/>
        <end position="55"/>
    </location>
</feature>
<comment type="caution">
    <text evidence="2">The sequence shown here is derived from an EMBL/GenBank/DDBJ whole genome shotgun (WGS) entry which is preliminary data.</text>
</comment>
<dbReference type="EMBL" id="LXWW01000320">
    <property type="protein sequence ID" value="OAO13787.1"/>
    <property type="molecule type" value="Genomic_DNA"/>
</dbReference>
<dbReference type="OrthoDB" id="448649at2759"/>
<keyword evidence="1" id="KW-0812">Transmembrane</keyword>
<evidence type="ECO:0000313" key="3">
    <source>
        <dbReference type="Proteomes" id="UP000078348"/>
    </source>
</evidence>
<name>A0A196SCD8_BLAHN</name>
<dbReference type="AlphaFoldDB" id="A0A196SCD8"/>
<dbReference type="SUPFAM" id="SSF48371">
    <property type="entry name" value="ARM repeat"/>
    <property type="match status" value="1"/>
</dbReference>